<feature type="transmembrane region" description="Helical" evidence="1">
    <location>
        <begin position="38"/>
        <end position="56"/>
    </location>
</feature>
<organism evidence="2 3">
    <name type="scientific">Polyangium jinanense</name>
    <dbReference type="NCBI Taxonomy" id="2829994"/>
    <lineage>
        <taxon>Bacteria</taxon>
        <taxon>Pseudomonadati</taxon>
        <taxon>Myxococcota</taxon>
        <taxon>Polyangia</taxon>
        <taxon>Polyangiales</taxon>
        <taxon>Polyangiaceae</taxon>
        <taxon>Polyangium</taxon>
    </lineage>
</organism>
<evidence type="ECO:0000313" key="2">
    <source>
        <dbReference type="EMBL" id="MDC3980889.1"/>
    </source>
</evidence>
<dbReference type="RefSeq" id="WP_272419522.1">
    <property type="nucleotide sequence ID" value="NZ_JAGTJJ010000003.1"/>
</dbReference>
<gene>
    <name evidence="2" type="ORF">KEG57_10300</name>
</gene>
<evidence type="ECO:0000313" key="3">
    <source>
        <dbReference type="Proteomes" id="UP001151081"/>
    </source>
</evidence>
<comment type="caution">
    <text evidence="2">The sequence shown here is derived from an EMBL/GenBank/DDBJ whole genome shotgun (WGS) entry which is preliminary data.</text>
</comment>
<sequence>MSGLGMSLLGLASAGVLTLLGVALVVVGLGTVKKVHDLAGFCLAGAGGLMTVASVLRQLMSFALSFAGMGFGTLFTLSQILTMGMHILAAVLLPVSIFLLANAVKQGAGQVQAQGPRIHY</sequence>
<dbReference type="AlphaFoldDB" id="A0A9X3WYZ6"/>
<keyword evidence="3" id="KW-1185">Reference proteome</keyword>
<dbReference type="Proteomes" id="UP001151081">
    <property type="component" value="Unassembled WGS sequence"/>
</dbReference>
<keyword evidence="1" id="KW-0812">Transmembrane</keyword>
<proteinExistence type="predicted"/>
<protein>
    <submittedName>
        <fullName evidence="2">Uncharacterized protein</fullName>
    </submittedName>
</protein>
<keyword evidence="1" id="KW-0472">Membrane</keyword>
<feature type="transmembrane region" description="Helical" evidence="1">
    <location>
        <begin position="87"/>
        <end position="104"/>
    </location>
</feature>
<keyword evidence="1" id="KW-1133">Transmembrane helix</keyword>
<name>A0A9X3WYZ6_9BACT</name>
<dbReference type="EMBL" id="JAGTJJ010000003">
    <property type="protein sequence ID" value="MDC3980889.1"/>
    <property type="molecule type" value="Genomic_DNA"/>
</dbReference>
<reference evidence="2 3" key="1">
    <citation type="submission" date="2021-04" db="EMBL/GenBank/DDBJ databases">
        <title>Genome analysis of Polyangium sp.</title>
        <authorList>
            <person name="Li Y."/>
            <person name="Wang J."/>
        </authorList>
    </citation>
    <scope>NUCLEOTIDE SEQUENCE [LARGE SCALE GENOMIC DNA]</scope>
    <source>
        <strain evidence="2 3">SDU14</strain>
    </source>
</reference>
<accession>A0A9X3WYZ6</accession>
<evidence type="ECO:0000256" key="1">
    <source>
        <dbReference type="SAM" id="Phobius"/>
    </source>
</evidence>